<keyword evidence="13" id="KW-0902">Two-component regulatory system</keyword>
<protein>
    <recommendedName>
        <fullName evidence="16">C4-dicarboxylate transport sensor protein DctB</fullName>
        <ecNumber evidence="3">2.7.13.3</ecNumber>
    </recommendedName>
</protein>
<gene>
    <name evidence="20" type="ORF">HNQ96_002474</name>
</gene>
<evidence type="ECO:0000313" key="21">
    <source>
        <dbReference type="Proteomes" id="UP000532373"/>
    </source>
</evidence>
<dbReference type="PROSITE" id="PS50109">
    <property type="entry name" value="HIS_KIN"/>
    <property type="match status" value="1"/>
</dbReference>
<keyword evidence="7 20" id="KW-0808">Transferase</keyword>
<evidence type="ECO:0000256" key="16">
    <source>
        <dbReference type="ARBA" id="ARBA00073143"/>
    </source>
</evidence>
<dbReference type="InterPro" id="IPR029151">
    <property type="entry name" value="Sensor-like_sf"/>
</dbReference>
<dbReference type="SUPFAM" id="SSF103190">
    <property type="entry name" value="Sensory domain-like"/>
    <property type="match status" value="1"/>
</dbReference>
<evidence type="ECO:0000256" key="18">
    <source>
        <dbReference type="SAM" id="Phobius"/>
    </source>
</evidence>
<dbReference type="PRINTS" id="PR00344">
    <property type="entry name" value="BCTRLSENSOR"/>
</dbReference>
<dbReference type="InterPro" id="IPR003661">
    <property type="entry name" value="HisK_dim/P_dom"/>
</dbReference>
<dbReference type="GO" id="GO:0005524">
    <property type="term" value="F:ATP binding"/>
    <property type="evidence" value="ECO:0007669"/>
    <property type="project" value="UniProtKB-KW"/>
</dbReference>
<dbReference type="SUPFAM" id="SSF55874">
    <property type="entry name" value="ATPase domain of HSP90 chaperone/DNA topoisomerase II/histidine kinase"/>
    <property type="match status" value="1"/>
</dbReference>
<evidence type="ECO:0000256" key="13">
    <source>
        <dbReference type="ARBA" id="ARBA00023012"/>
    </source>
</evidence>
<proteinExistence type="predicted"/>
<dbReference type="InterPro" id="IPR036890">
    <property type="entry name" value="HATPase_C_sf"/>
</dbReference>
<evidence type="ECO:0000256" key="6">
    <source>
        <dbReference type="ARBA" id="ARBA00022553"/>
    </source>
</evidence>
<evidence type="ECO:0000256" key="3">
    <source>
        <dbReference type="ARBA" id="ARBA00012438"/>
    </source>
</evidence>
<keyword evidence="5" id="KW-0997">Cell inner membrane</keyword>
<dbReference type="InterPro" id="IPR036097">
    <property type="entry name" value="HisK_dim/P_sf"/>
</dbReference>
<evidence type="ECO:0000259" key="19">
    <source>
        <dbReference type="PROSITE" id="PS50109"/>
    </source>
</evidence>
<sequence>MQHLLFGRRWVWPGLALAALALAIMVLGGRLATRAYMDEAEARGQTTLRLAVSALTGQISRYKSLPQLIADNDDIQLLLASPDDQALRDVANRYLKSINGLLESSDIYLIKPGGDTISASNYDLPTTFVGENYSYRPYYQDAIRGGIGRFFALGVMSGMRGYYFSAPVKLGDQIAGVVVLKVHIEEIEASWRGGDFELTVTDPEGIIFMSSRPGWLYAGMQPLTADMLARTTASRRYSDAILRNLPVSRFMADGRELLAITERGNTREFLEVAETMPEAGWTVHVLADTGSARAQSLTAVVLALLALGLAALGSAIILQRRARLAERMQMQQSAQQELERRVEERTADLALVNSRLETEVAERRTAEQQLRQTQADLIQAGKLAALGQMSAALSHEFNQPLAAVKTYADNAAILIDRERVAEARDNVSRISSLADRMASISRHLRNFARKPNEKLGPVDLAEVVHDTQEIVAWRLKAADAVLLVELGPTPLTVKAGSVRLQQVLVNIVTNAADAVEGLPDRRIELVARRKAGKVTITVRDHGPGVPKAISERIFDPFFSTKGVGKGLGLGLSISYNIIKDFGGSLGVLNHPEGGALFTIELDTMRSAMREAAE</sequence>
<dbReference type="AlphaFoldDB" id="A0A8E1WFF2"/>
<dbReference type="SUPFAM" id="SSF47384">
    <property type="entry name" value="Homodimeric domain of signal transducing histidine kinase"/>
    <property type="match status" value="1"/>
</dbReference>
<dbReference type="InterPro" id="IPR033479">
    <property type="entry name" value="dCache_1"/>
</dbReference>
<dbReference type="PIRSF" id="PIRSF036431">
    <property type="entry name" value="STHK_DctB"/>
    <property type="match status" value="1"/>
</dbReference>
<accession>A0A8E1WFF2</accession>
<keyword evidence="11" id="KW-0067">ATP-binding</keyword>
<dbReference type="Pfam" id="PF02743">
    <property type="entry name" value="dCache_1"/>
    <property type="match status" value="1"/>
</dbReference>
<organism evidence="20 21">
    <name type="scientific">Aminobacter carboxidus</name>
    <dbReference type="NCBI Taxonomy" id="376165"/>
    <lineage>
        <taxon>Bacteria</taxon>
        <taxon>Pseudomonadati</taxon>
        <taxon>Pseudomonadota</taxon>
        <taxon>Alphaproteobacteria</taxon>
        <taxon>Hyphomicrobiales</taxon>
        <taxon>Phyllobacteriaceae</taxon>
        <taxon>Aminobacter</taxon>
    </lineage>
</organism>
<keyword evidence="12 18" id="KW-1133">Transmembrane helix</keyword>
<dbReference type="Pfam" id="PF02518">
    <property type="entry name" value="HATPase_c"/>
    <property type="match status" value="1"/>
</dbReference>
<evidence type="ECO:0000256" key="12">
    <source>
        <dbReference type="ARBA" id="ARBA00022989"/>
    </source>
</evidence>
<dbReference type="Pfam" id="PF00512">
    <property type="entry name" value="HisKA"/>
    <property type="match status" value="1"/>
</dbReference>
<keyword evidence="9" id="KW-0547">Nucleotide-binding</keyword>
<evidence type="ECO:0000256" key="10">
    <source>
        <dbReference type="ARBA" id="ARBA00022777"/>
    </source>
</evidence>
<dbReference type="InterPro" id="IPR004358">
    <property type="entry name" value="Sig_transdc_His_kin-like_C"/>
</dbReference>
<dbReference type="InterPro" id="IPR003594">
    <property type="entry name" value="HATPase_dom"/>
</dbReference>
<keyword evidence="4" id="KW-1003">Cell membrane</keyword>
<dbReference type="PANTHER" id="PTHR43065">
    <property type="entry name" value="SENSOR HISTIDINE KINASE"/>
    <property type="match status" value="1"/>
</dbReference>
<evidence type="ECO:0000256" key="4">
    <source>
        <dbReference type="ARBA" id="ARBA00022475"/>
    </source>
</evidence>
<keyword evidence="8 18" id="KW-0812">Transmembrane</keyword>
<name>A0A8E1WFF2_9HYPH</name>
<keyword evidence="10 20" id="KW-0418">Kinase</keyword>
<evidence type="ECO:0000256" key="5">
    <source>
        <dbReference type="ARBA" id="ARBA00022519"/>
    </source>
</evidence>
<reference evidence="20 21" key="1">
    <citation type="submission" date="2020-08" db="EMBL/GenBank/DDBJ databases">
        <title>Genomic Encyclopedia of Type Strains, Phase IV (KMG-IV): sequencing the most valuable type-strain genomes for metagenomic binning, comparative biology and taxonomic classification.</title>
        <authorList>
            <person name="Goeker M."/>
        </authorList>
    </citation>
    <scope>NUCLEOTIDE SEQUENCE [LARGE SCALE GENOMIC DNA]</scope>
    <source>
        <strain evidence="20 21">DSM 17454</strain>
    </source>
</reference>
<dbReference type="FunFam" id="1.10.287.130:FF:000049">
    <property type="entry name" value="C4-dicarboxylate transport sensor protein DctB"/>
    <property type="match status" value="1"/>
</dbReference>
<dbReference type="EC" id="2.7.13.3" evidence="3"/>
<dbReference type="PANTHER" id="PTHR43065:SF46">
    <property type="entry name" value="C4-DICARBOXYLATE TRANSPORT SENSOR PROTEIN DCTB"/>
    <property type="match status" value="1"/>
</dbReference>
<feature type="coiled-coil region" evidence="17">
    <location>
        <begin position="321"/>
        <end position="376"/>
    </location>
</feature>
<dbReference type="GO" id="GO:0000155">
    <property type="term" value="F:phosphorelay sensor kinase activity"/>
    <property type="evidence" value="ECO:0007669"/>
    <property type="project" value="InterPro"/>
</dbReference>
<evidence type="ECO:0000256" key="7">
    <source>
        <dbReference type="ARBA" id="ARBA00022679"/>
    </source>
</evidence>
<dbReference type="Gene3D" id="3.30.565.10">
    <property type="entry name" value="Histidine kinase-like ATPase, C-terminal domain"/>
    <property type="match status" value="1"/>
</dbReference>
<evidence type="ECO:0000256" key="2">
    <source>
        <dbReference type="ARBA" id="ARBA00004429"/>
    </source>
</evidence>
<evidence type="ECO:0000256" key="9">
    <source>
        <dbReference type="ARBA" id="ARBA00022741"/>
    </source>
</evidence>
<dbReference type="Proteomes" id="UP000532373">
    <property type="component" value="Unassembled WGS sequence"/>
</dbReference>
<dbReference type="GO" id="GO:0005886">
    <property type="term" value="C:plasma membrane"/>
    <property type="evidence" value="ECO:0007669"/>
    <property type="project" value="UniProtKB-SubCell"/>
</dbReference>
<dbReference type="InterPro" id="IPR005467">
    <property type="entry name" value="His_kinase_dom"/>
</dbReference>
<feature type="transmembrane region" description="Helical" evidence="18">
    <location>
        <begin position="297"/>
        <end position="318"/>
    </location>
</feature>
<dbReference type="InterPro" id="IPR017055">
    <property type="entry name" value="Sig_transdc_His_kinase_DctB"/>
</dbReference>
<comment type="catalytic activity">
    <reaction evidence="1">
        <text>ATP + protein L-histidine = ADP + protein N-phospho-L-histidine.</text>
        <dbReference type="EC" id="2.7.13.3"/>
    </reaction>
</comment>
<comment type="function">
    <text evidence="15">Member of the two-component regulatory system DctB/DctD involved in the transport of C4-dicarboxylates. DctB functions as a membrane-associated protein kinase that phosphorylates DctD in response to environmental signals.</text>
</comment>
<dbReference type="Gene3D" id="3.30.450.20">
    <property type="entry name" value="PAS domain"/>
    <property type="match status" value="2"/>
</dbReference>
<dbReference type="SMART" id="SM00388">
    <property type="entry name" value="HisKA"/>
    <property type="match status" value="1"/>
</dbReference>
<evidence type="ECO:0000256" key="15">
    <source>
        <dbReference type="ARBA" id="ARBA00059004"/>
    </source>
</evidence>
<comment type="subcellular location">
    <subcellularLocation>
        <location evidence="2">Cell inner membrane</location>
        <topology evidence="2">Multi-pass membrane protein</topology>
    </subcellularLocation>
</comment>
<evidence type="ECO:0000256" key="8">
    <source>
        <dbReference type="ARBA" id="ARBA00022692"/>
    </source>
</evidence>
<dbReference type="CDD" id="cd00082">
    <property type="entry name" value="HisKA"/>
    <property type="match status" value="1"/>
</dbReference>
<keyword evidence="6" id="KW-0597">Phosphoprotein</keyword>
<keyword evidence="17" id="KW-0175">Coiled coil</keyword>
<keyword evidence="14 18" id="KW-0472">Membrane</keyword>
<evidence type="ECO:0000256" key="11">
    <source>
        <dbReference type="ARBA" id="ARBA00022840"/>
    </source>
</evidence>
<dbReference type="EMBL" id="JACHGI010000003">
    <property type="protein sequence ID" value="MBB6466609.1"/>
    <property type="molecule type" value="Genomic_DNA"/>
</dbReference>
<evidence type="ECO:0000313" key="20">
    <source>
        <dbReference type="EMBL" id="MBB6466609.1"/>
    </source>
</evidence>
<evidence type="ECO:0000256" key="1">
    <source>
        <dbReference type="ARBA" id="ARBA00000085"/>
    </source>
</evidence>
<evidence type="ECO:0000256" key="17">
    <source>
        <dbReference type="SAM" id="Coils"/>
    </source>
</evidence>
<comment type="caution">
    <text evidence="20">The sequence shown here is derived from an EMBL/GenBank/DDBJ whole genome shotgun (WGS) entry which is preliminary data.</text>
</comment>
<evidence type="ECO:0000256" key="14">
    <source>
        <dbReference type="ARBA" id="ARBA00023136"/>
    </source>
</evidence>
<feature type="domain" description="Histidine kinase" evidence="19">
    <location>
        <begin position="392"/>
        <end position="605"/>
    </location>
</feature>
<dbReference type="SMART" id="SM00387">
    <property type="entry name" value="HATPase_c"/>
    <property type="match status" value="1"/>
</dbReference>
<dbReference type="Gene3D" id="1.10.287.130">
    <property type="match status" value="1"/>
</dbReference>